<reference evidence="2 3" key="1">
    <citation type="submission" date="2019-06" db="EMBL/GenBank/DDBJ databases">
        <title>Sulfurimonas gotlandica sp. nov., a chemoautotrophic and psychrotolerant epsilonproteobacterium isolated from a pelagic redoxcline, and an emended description of the genus Sulfurimonas.</title>
        <authorList>
            <person name="Wang S."/>
            <person name="Jiang L."/>
            <person name="Shao Z."/>
        </authorList>
    </citation>
    <scope>NUCLEOTIDE SEQUENCE [LARGE SCALE GENOMIC DNA]</scope>
    <source>
        <strain evidence="2 3">S2-6</strain>
    </source>
</reference>
<name>A0A7M1B0E1_9BACT</name>
<evidence type="ECO:0000259" key="1">
    <source>
        <dbReference type="Pfam" id="PF02169"/>
    </source>
</evidence>
<organism evidence="2 3">
    <name type="scientific">Sulfurimonas sediminis</name>
    <dbReference type="NCBI Taxonomy" id="2590020"/>
    <lineage>
        <taxon>Bacteria</taxon>
        <taxon>Pseudomonadati</taxon>
        <taxon>Campylobacterota</taxon>
        <taxon>Epsilonproteobacteria</taxon>
        <taxon>Campylobacterales</taxon>
        <taxon>Sulfurimonadaceae</taxon>
        <taxon>Sulfurimonas</taxon>
    </lineage>
</organism>
<sequence>MNKLSILFLVTGLLLGGCVAKQRVVVAKKELPSWYLQPPQSNSSTLYALGEGENQQDAITNALSFAASTLHVTVSSNFRAKTVVKEGSLNSSEATYINETQSSVEKIKISEYEILHVKKLGFKRYAALIKVDKQKLFQGLKNELDQKLQIYRSKVKNLQKRDALKRLVYYKKMKKSFTYIQNALIVMKVLHKGFDDTKYITWMNKVNEEYDYLQKHISFWVNSNVKSLAEPLRSALTKKKFIIKNVKSTMHYTVFIKAKIQKATAYGFTLARSEISFVTKNYKGEVLGENVIHVTGQSSQGYEIARQNLVKKLHSLIQKEGISKVLNIDI</sequence>
<gene>
    <name evidence="2" type="ORF">FJR45_03785</name>
</gene>
<dbReference type="PROSITE" id="PS51257">
    <property type="entry name" value="PROKAR_LIPOPROTEIN"/>
    <property type="match status" value="1"/>
</dbReference>
<accession>A0A7M1B0E1</accession>
<dbReference type="Gene3D" id="3.10.28.20">
    <property type="entry name" value="Acetamidase/Formamidase-like domains"/>
    <property type="match status" value="1"/>
</dbReference>
<protein>
    <recommendedName>
        <fullName evidence="1">Lipoprotein LPP20-like domain-containing protein</fullName>
    </recommendedName>
</protein>
<keyword evidence="3" id="KW-1185">Reference proteome</keyword>
<dbReference type="InterPro" id="IPR024952">
    <property type="entry name" value="LPP20-like_dom"/>
</dbReference>
<evidence type="ECO:0000313" key="3">
    <source>
        <dbReference type="Proteomes" id="UP000593719"/>
    </source>
</evidence>
<dbReference type="Proteomes" id="UP000593719">
    <property type="component" value="Chromosome"/>
</dbReference>
<dbReference type="EMBL" id="CP041235">
    <property type="protein sequence ID" value="QOP43115.1"/>
    <property type="molecule type" value="Genomic_DNA"/>
</dbReference>
<feature type="domain" description="Lipoprotein LPP20-like" evidence="1">
    <location>
        <begin position="32"/>
        <end position="132"/>
    </location>
</feature>
<dbReference type="KEGG" id="ssei:FJR45_03785"/>
<dbReference type="Pfam" id="PF02169">
    <property type="entry name" value="LPP20"/>
    <property type="match status" value="1"/>
</dbReference>
<proteinExistence type="predicted"/>
<dbReference type="AlphaFoldDB" id="A0A7M1B0E1"/>
<dbReference type="RefSeq" id="WP_193151421.1">
    <property type="nucleotide sequence ID" value="NZ_CP041235.1"/>
</dbReference>
<evidence type="ECO:0000313" key="2">
    <source>
        <dbReference type="EMBL" id="QOP43115.1"/>
    </source>
</evidence>